<feature type="domain" description="GH18" evidence="3">
    <location>
        <begin position="106"/>
        <end position="422"/>
    </location>
</feature>
<dbReference type="Gene3D" id="3.10.50.10">
    <property type="match status" value="1"/>
</dbReference>
<keyword evidence="1" id="KW-0378">Hydrolase</keyword>
<evidence type="ECO:0000256" key="1">
    <source>
        <dbReference type="ARBA" id="ARBA00023295"/>
    </source>
</evidence>
<organism evidence="4 5">
    <name type="scientific">Oikeobacillus pervagus</name>
    <dbReference type="NCBI Taxonomy" id="1325931"/>
    <lineage>
        <taxon>Bacteria</taxon>
        <taxon>Bacillati</taxon>
        <taxon>Bacillota</taxon>
        <taxon>Bacilli</taxon>
        <taxon>Bacillales</taxon>
        <taxon>Bacillaceae</taxon>
        <taxon>Oikeobacillus</taxon>
    </lineage>
</organism>
<accession>A0AAJ1WJB6</accession>
<dbReference type="Pfam" id="PF00704">
    <property type="entry name" value="Glyco_hydro_18"/>
    <property type="match status" value="1"/>
</dbReference>
<dbReference type="PROSITE" id="PS51782">
    <property type="entry name" value="LYSM"/>
    <property type="match status" value="2"/>
</dbReference>
<evidence type="ECO:0000313" key="5">
    <source>
        <dbReference type="Proteomes" id="UP001237207"/>
    </source>
</evidence>
<dbReference type="SUPFAM" id="SSF51445">
    <property type="entry name" value="(Trans)glycosidases"/>
    <property type="match status" value="1"/>
</dbReference>
<sequence length="422" mass="48410">MSVHTVQHGDTLWAISNKHQVPMPDLLRVNGLRDADELIPGLALYLPRNHITDRYYSIVAGDTLWRLAIQFQTDISTILQANPGMNPYNLQVGQKIVIPSPLKNRIKTLGFIVPTTSPQFLRDFSMIAQQLTYVAIVAYSFTEEGNVFAELDDTAILVRSKQINVIPLLMIRNFTKGDFDRELVGNVLKNPVARTRLVQAIVSKIRQKGYGGVSIDFEFIPPPRRKDFNIFLRELKNVLGSLTLHVNVHSKTEDIPTNPIIGAYDYKEIGKIADIVAVMTIDYGYPTGPPNPISPLWWVEEVIRYSISEIDPQKLQIAMPLYGYDWTLPTNLTRGFSVLFAQNFAITSKFVIQYDIKAASPYYEYWVGKDKHIVWFEDIRSYIEKYKVIDLYNLLGATYWQISLPFPQNWEYLKQNMIIQKT</sequence>
<reference evidence="4" key="1">
    <citation type="submission" date="2023-07" db="EMBL/GenBank/DDBJ databases">
        <title>Genomic Encyclopedia of Type Strains, Phase IV (KMG-IV): sequencing the most valuable type-strain genomes for metagenomic binning, comparative biology and taxonomic classification.</title>
        <authorList>
            <person name="Goeker M."/>
        </authorList>
    </citation>
    <scope>NUCLEOTIDE SEQUENCE</scope>
    <source>
        <strain evidence="4">DSM 23947</strain>
    </source>
</reference>
<gene>
    <name evidence="4" type="ORF">J2S13_000356</name>
</gene>
<evidence type="ECO:0000313" key="4">
    <source>
        <dbReference type="EMBL" id="MDQ0213961.1"/>
    </source>
</evidence>
<evidence type="ECO:0000259" key="2">
    <source>
        <dbReference type="PROSITE" id="PS51782"/>
    </source>
</evidence>
<dbReference type="SUPFAM" id="SSF54106">
    <property type="entry name" value="LysM domain"/>
    <property type="match status" value="2"/>
</dbReference>
<dbReference type="PANTHER" id="PTHR46066:SF2">
    <property type="entry name" value="CHITINASE DOMAIN-CONTAINING PROTEIN 1"/>
    <property type="match status" value="1"/>
</dbReference>
<dbReference type="SMART" id="SM00636">
    <property type="entry name" value="Glyco_18"/>
    <property type="match status" value="1"/>
</dbReference>
<keyword evidence="1" id="KW-0326">Glycosidase</keyword>
<dbReference type="InterPro" id="IPR036779">
    <property type="entry name" value="LysM_dom_sf"/>
</dbReference>
<dbReference type="InterPro" id="IPR001223">
    <property type="entry name" value="Glyco_hydro18_cat"/>
</dbReference>
<dbReference type="Gene3D" id="3.20.20.80">
    <property type="entry name" value="Glycosidases"/>
    <property type="match status" value="1"/>
</dbReference>
<dbReference type="CDD" id="cd00118">
    <property type="entry name" value="LysM"/>
    <property type="match status" value="2"/>
</dbReference>
<dbReference type="InterPro" id="IPR017853">
    <property type="entry name" value="GH"/>
</dbReference>
<protein>
    <submittedName>
        <fullName evidence="4">Spore germination protein</fullName>
    </submittedName>
</protein>
<dbReference type="InterPro" id="IPR011583">
    <property type="entry name" value="Chitinase_II/V-like_cat"/>
</dbReference>
<dbReference type="SMART" id="SM00257">
    <property type="entry name" value="LysM"/>
    <property type="match status" value="2"/>
</dbReference>
<dbReference type="GO" id="GO:0008061">
    <property type="term" value="F:chitin binding"/>
    <property type="evidence" value="ECO:0007669"/>
    <property type="project" value="InterPro"/>
</dbReference>
<dbReference type="InterPro" id="IPR018392">
    <property type="entry name" value="LysM"/>
</dbReference>
<feature type="domain" description="LysM" evidence="2">
    <location>
        <begin position="54"/>
        <end position="98"/>
    </location>
</feature>
<dbReference type="GO" id="GO:0005975">
    <property type="term" value="P:carbohydrate metabolic process"/>
    <property type="evidence" value="ECO:0007669"/>
    <property type="project" value="InterPro"/>
</dbReference>
<dbReference type="GO" id="GO:0070492">
    <property type="term" value="F:oligosaccharide binding"/>
    <property type="evidence" value="ECO:0007669"/>
    <property type="project" value="TreeGrafter"/>
</dbReference>
<dbReference type="EMBL" id="JAUSUC010000003">
    <property type="protein sequence ID" value="MDQ0213961.1"/>
    <property type="molecule type" value="Genomic_DNA"/>
</dbReference>
<proteinExistence type="predicted"/>
<comment type="caution">
    <text evidence="4">The sequence shown here is derived from an EMBL/GenBank/DDBJ whole genome shotgun (WGS) entry which is preliminary data.</text>
</comment>
<dbReference type="InterPro" id="IPR029070">
    <property type="entry name" value="Chitinase_insertion_sf"/>
</dbReference>
<feature type="domain" description="LysM" evidence="2">
    <location>
        <begin position="2"/>
        <end position="46"/>
    </location>
</feature>
<dbReference type="PANTHER" id="PTHR46066">
    <property type="entry name" value="CHITINASE DOMAIN-CONTAINING PROTEIN 1 FAMILY MEMBER"/>
    <property type="match status" value="1"/>
</dbReference>
<dbReference type="AlphaFoldDB" id="A0AAJ1WJB6"/>
<dbReference type="PROSITE" id="PS51910">
    <property type="entry name" value="GH18_2"/>
    <property type="match status" value="1"/>
</dbReference>
<keyword evidence="5" id="KW-1185">Reference proteome</keyword>
<dbReference type="Pfam" id="PF01476">
    <property type="entry name" value="LysM"/>
    <property type="match status" value="2"/>
</dbReference>
<dbReference type="GO" id="GO:0012505">
    <property type="term" value="C:endomembrane system"/>
    <property type="evidence" value="ECO:0007669"/>
    <property type="project" value="TreeGrafter"/>
</dbReference>
<evidence type="ECO:0000259" key="3">
    <source>
        <dbReference type="PROSITE" id="PS51910"/>
    </source>
</evidence>
<dbReference type="GO" id="GO:0016798">
    <property type="term" value="F:hydrolase activity, acting on glycosyl bonds"/>
    <property type="evidence" value="ECO:0007669"/>
    <property type="project" value="UniProtKB-KW"/>
</dbReference>
<dbReference type="Proteomes" id="UP001237207">
    <property type="component" value="Unassembled WGS sequence"/>
</dbReference>
<dbReference type="RefSeq" id="WP_307255966.1">
    <property type="nucleotide sequence ID" value="NZ_JAUSUC010000003.1"/>
</dbReference>
<dbReference type="Gene3D" id="3.10.350.10">
    <property type="entry name" value="LysM domain"/>
    <property type="match status" value="2"/>
</dbReference>
<name>A0AAJ1WJB6_9BACI</name>